<dbReference type="Proteomes" id="UP000637628">
    <property type="component" value="Unassembled WGS sequence"/>
</dbReference>
<comment type="similarity">
    <text evidence="1">Belongs to the SorC transcriptional regulatory family.</text>
</comment>
<accession>A0ABQ3YTY5</accession>
<name>A0ABQ3YTY5_9ACTN</name>
<proteinExistence type="inferred from homology"/>
<dbReference type="SUPFAM" id="SSF100950">
    <property type="entry name" value="NagB/RpiA/CoA transferase-like"/>
    <property type="match status" value="1"/>
</dbReference>
<keyword evidence="3 6" id="KW-0238">DNA-binding</keyword>
<keyword evidence="7" id="KW-1185">Reference proteome</keyword>
<dbReference type="Gene3D" id="1.10.10.60">
    <property type="entry name" value="Homeodomain-like"/>
    <property type="match status" value="1"/>
</dbReference>
<protein>
    <submittedName>
        <fullName evidence="6">DNA-binding transcriptional regulator</fullName>
    </submittedName>
</protein>
<dbReference type="InterPro" id="IPR007324">
    <property type="entry name" value="Sugar-bd_dom_put"/>
</dbReference>
<dbReference type="Gene3D" id="3.40.50.1360">
    <property type="match status" value="1"/>
</dbReference>
<dbReference type="PANTHER" id="PTHR34294:SF1">
    <property type="entry name" value="TRANSCRIPTIONAL REGULATOR LSRR"/>
    <property type="match status" value="1"/>
</dbReference>
<evidence type="ECO:0000256" key="3">
    <source>
        <dbReference type="ARBA" id="ARBA00023125"/>
    </source>
</evidence>
<evidence type="ECO:0000256" key="4">
    <source>
        <dbReference type="ARBA" id="ARBA00023163"/>
    </source>
</evidence>
<dbReference type="EMBL" id="BOML01000020">
    <property type="protein sequence ID" value="GIE01070.1"/>
    <property type="molecule type" value="Genomic_DNA"/>
</dbReference>
<comment type="caution">
    <text evidence="6">The sequence shown here is derived from an EMBL/GenBank/DDBJ whole genome shotgun (WGS) entry which is preliminary data.</text>
</comment>
<dbReference type="InterPro" id="IPR037171">
    <property type="entry name" value="NagB/RpiA_transferase-like"/>
</dbReference>
<dbReference type="InterPro" id="IPR051054">
    <property type="entry name" value="SorC_transcr_regulators"/>
</dbReference>
<evidence type="ECO:0000313" key="6">
    <source>
        <dbReference type="EMBL" id="GIE01070.1"/>
    </source>
</evidence>
<sequence>MESYSTEIGTDQIRLLTKVARMYHERGMRQPQIAQQLHISQPRVSRLLKRAVDLGIVRTTVIAPRGVYAELEEQIEQAYGLTEVIVADTDDNADESHVMRALGAAAAVYLETTLMGGERIGVSSWSSTILATVEAMHPRPTPVADQVVQMLGGVGNVTAQTQATRIVGRLAALTGAEALYLPAPGLLASGDMRQMFVTDPNIEPVLRAYEGLTMALVGVGSIEPSPLLRESGNALAETELPALRQAGAVGDVCMRFFDETGTHIESAFDERVLGIAPDTLRAVPRRVAVAGGARKTGAIAAAVRGGWVNVLITDLQVARSLA</sequence>
<organism evidence="6 7">
    <name type="scientific">Paractinoplanes durhamensis</name>
    <dbReference type="NCBI Taxonomy" id="113563"/>
    <lineage>
        <taxon>Bacteria</taxon>
        <taxon>Bacillati</taxon>
        <taxon>Actinomycetota</taxon>
        <taxon>Actinomycetes</taxon>
        <taxon>Micromonosporales</taxon>
        <taxon>Micromonosporaceae</taxon>
        <taxon>Paractinoplanes</taxon>
    </lineage>
</organism>
<dbReference type="Pfam" id="PF04198">
    <property type="entry name" value="Sugar-bind"/>
    <property type="match status" value="1"/>
</dbReference>
<evidence type="ECO:0000256" key="1">
    <source>
        <dbReference type="ARBA" id="ARBA00010466"/>
    </source>
</evidence>
<dbReference type="PANTHER" id="PTHR34294">
    <property type="entry name" value="TRANSCRIPTIONAL REGULATOR-RELATED"/>
    <property type="match status" value="1"/>
</dbReference>
<dbReference type="InterPro" id="IPR036390">
    <property type="entry name" value="WH_DNA-bd_sf"/>
</dbReference>
<evidence type="ECO:0000259" key="5">
    <source>
        <dbReference type="Pfam" id="PF04198"/>
    </source>
</evidence>
<dbReference type="GO" id="GO:0003677">
    <property type="term" value="F:DNA binding"/>
    <property type="evidence" value="ECO:0007669"/>
    <property type="project" value="UniProtKB-KW"/>
</dbReference>
<gene>
    <name evidence="6" type="ORF">Adu01nite_24200</name>
</gene>
<evidence type="ECO:0000313" key="7">
    <source>
        <dbReference type="Proteomes" id="UP000637628"/>
    </source>
</evidence>
<dbReference type="RefSeq" id="WP_203726691.1">
    <property type="nucleotide sequence ID" value="NZ_BAAATX010000063.1"/>
</dbReference>
<dbReference type="SUPFAM" id="SSF46785">
    <property type="entry name" value="Winged helix' DNA-binding domain"/>
    <property type="match status" value="1"/>
</dbReference>
<reference evidence="6 7" key="1">
    <citation type="submission" date="2021-01" db="EMBL/GenBank/DDBJ databases">
        <title>Whole genome shotgun sequence of Actinoplanes durhamensis NBRC 14914.</title>
        <authorList>
            <person name="Komaki H."/>
            <person name="Tamura T."/>
        </authorList>
    </citation>
    <scope>NUCLEOTIDE SEQUENCE [LARGE SCALE GENOMIC DNA]</scope>
    <source>
        <strain evidence="6 7">NBRC 14914</strain>
    </source>
</reference>
<evidence type="ECO:0000256" key="2">
    <source>
        <dbReference type="ARBA" id="ARBA00023015"/>
    </source>
</evidence>
<feature type="domain" description="Sugar-binding" evidence="5">
    <location>
        <begin position="69"/>
        <end position="321"/>
    </location>
</feature>
<dbReference type="Pfam" id="PF13384">
    <property type="entry name" value="HTH_23"/>
    <property type="match status" value="1"/>
</dbReference>
<keyword evidence="4" id="KW-0804">Transcription</keyword>
<keyword evidence="2" id="KW-0805">Transcription regulation</keyword>